<reference evidence="4" key="1">
    <citation type="journal article" date="2017" name="Nat. Commun.">
        <title>The asparagus genome sheds light on the origin and evolution of a young Y chromosome.</title>
        <authorList>
            <person name="Harkess A."/>
            <person name="Zhou J."/>
            <person name="Xu C."/>
            <person name="Bowers J.E."/>
            <person name="Van der Hulst R."/>
            <person name="Ayyampalayam S."/>
            <person name="Mercati F."/>
            <person name="Riccardi P."/>
            <person name="McKain M.R."/>
            <person name="Kakrana A."/>
            <person name="Tang H."/>
            <person name="Ray J."/>
            <person name="Groenendijk J."/>
            <person name="Arikit S."/>
            <person name="Mathioni S.M."/>
            <person name="Nakano M."/>
            <person name="Shan H."/>
            <person name="Telgmann-Rauber A."/>
            <person name="Kanno A."/>
            <person name="Yue Z."/>
            <person name="Chen H."/>
            <person name="Li W."/>
            <person name="Chen Y."/>
            <person name="Xu X."/>
            <person name="Zhang Y."/>
            <person name="Luo S."/>
            <person name="Chen H."/>
            <person name="Gao J."/>
            <person name="Mao Z."/>
            <person name="Pires J.C."/>
            <person name="Luo M."/>
            <person name="Kudrna D."/>
            <person name="Wing R.A."/>
            <person name="Meyers B.C."/>
            <person name="Yi K."/>
            <person name="Kong H."/>
            <person name="Lavrijsen P."/>
            <person name="Sunseri F."/>
            <person name="Falavigna A."/>
            <person name="Ye Y."/>
            <person name="Leebens-Mack J.H."/>
            <person name="Chen G."/>
        </authorList>
    </citation>
    <scope>NUCLEOTIDE SEQUENCE [LARGE SCALE GENOMIC DNA]</scope>
    <source>
        <strain evidence="4">cv. DH0086</strain>
    </source>
</reference>
<dbReference type="PANTHER" id="PTHR39741">
    <property type="entry name" value="F-BOX DOMAIN CONTAINING PROTEIN, EXPRESSED"/>
    <property type="match status" value="1"/>
</dbReference>
<dbReference type="InterPro" id="IPR055336">
    <property type="entry name" value="At4g00755-like"/>
</dbReference>
<feature type="region of interest" description="Disordered" evidence="1">
    <location>
        <begin position="1"/>
        <end position="30"/>
    </location>
</feature>
<evidence type="ECO:0000313" key="4">
    <source>
        <dbReference type="Proteomes" id="UP000243459"/>
    </source>
</evidence>
<feature type="domain" description="F-box" evidence="2">
    <location>
        <begin position="139"/>
        <end position="175"/>
    </location>
</feature>
<dbReference type="AlphaFoldDB" id="A0A5P1F9P4"/>
<dbReference type="PANTHER" id="PTHR39741:SF2">
    <property type="entry name" value="F-BOX DOMAIN-CONTAINING PROTEIN"/>
    <property type="match status" value="1"/>
</dbReference>
<dbReference type="Gramene" id="ONK73361">
    <property type="protein sequence ID" value="ONK73361"/>
    <property type="gene ID" value="A4U43_C04F30430"/>
</dbReference>
<feature type="region of interest" description="Disordered" evidence="1">
    <location>
        <begin position="43"/>
        <end position="85"/>
    </location>
</feature>
<dbReference type="Pfam" id="PF12937">
    <property type="entry name" value="F-box-like"/>
    <property type="match status" value="1"/>
</dbReference>
<dbReference type="InterPro" id="IPR001810">
    <property type="entry name" value="F-box_dom"/>
</dbReference>
<evidence type="ECO:0000256" key="1">
    <source>
        <dbReference type="SAM" id="MobiDB-lite"/>
    </source>
</evidence>
<dbReference type="EMBL" id="CM007384">
    <property type="protein sequence ID" value="ONK73361.1"/>
    <property type="molecule type" value="Genomic_DNA"/>
</dbReference>
<protein>
    <recommendedName>
        <fullName evidence="2">F-box domain-containing protein</fullName>
    </recommendedName>
</protein>
<gene>
    <name evidence="3" type="ORF">A4U43_C04F30430</name>
</gene>
<keyword evidence="4" id="KW-1185">Reference proteome</keyword>
<dbReference type="OMA" id="MEDNTTR"/>
<name>A0A5P1F9P4_ASPOF</name>
<evidence type="ECO:0000259" key="2">
    <source>
        <dbReference type="Pfam" id="PF12937"/>
    </source>
</evidence>
<accession>A0A5P1F9P4</accession>
<feature type="compositionally biased region" description="Basic and acidic residues" evidence="1">
    <location>
        <begin position="59"/>
        <end position="78"/>
    </location>
</feature>
<organism evidence="3 4">
    <name type="scientific">Asparagus officinalis</name>
    <name type="common">Garden asparagus</name>
    <dbReference type="NCBI Taxonomy" id="4686"/>
    <lineage>
        <taxon>Eukaryota</taxon>
        <taxon>Viridiplantae</taxon>
        <taxon>Streptophyta</taxon>
        <taxon>Embryophyta</taxon>
        <taxon>Tracheophyta</taxon>
        <taxon>Spermatophyta</taxon>
        <taxon>Magnoliopsida</taxon>
        <taxon>Liliopsida</taxon>
        <taxon>Asparagales</taxon>
        <taxon>Asparagaceae</taxon>
        <taxon>Asparagoideae</taxon>
        <taxon>Asparagus</taxon>
    </lineage>
</organism>
<proteinExistence type="predicted"/>
<sequence length="483" mass="54430">MTPERNFQVAMREPGKGPKARWAQRTKPPLPWRAAASSTVIRALGMDQTKGKRRKPRIERRGAAAREGSSKERRKENMRSGGRHRGVFSPLSHVRAWGSWEQTVVGATIGGFDEIRPKPAMDVRADFLECLGPDTSTTVLMLLDDPADLVRVSAVSRSWRRFVIANSFSKKLCLRTCAEVSYFARVMEGSSTEETVEVGSSSAGEWESLEREHRAYSYLSHCFVLTIGTGECIAEAIRASSTDNFPDESIENTLIEADRVHMRPSYWSSQGESDPGVPETLTYRLGSKLCIINEINIRPFEAYFQYGSPIYSSKAVRFRMGHSLSSQKKGEDSVECTDEKFMWTYVSPEFPMAQQNELQTFKLPRPVICIGGIVQVELVGRIQVQEMDNLYYVCVCHVQVVGRPLSPVFDVDIDMASGSSVLKYFPKKRDACISLEVNESSSWHRFGLREKLNHLRSLRGWNHSIFNSLLGVVDSDSEEDDDE</sequence>
<dbReference type="Proteomes" id="UP000243459">
    <property type="component" value="Chromosome 4"/>
</dbReference>
<dbReference type="Gene3D" id="1.20.1280.50">
    <property type="match status" value="1"/>
</dbReference>
<dbReference type="InterPro" id="IPR036047">
    <property type="entry name" value="F-box-like_dom_sf"/>
</dbReference>
<dbReference type="SUPFAM" id="SSF81383">
    <property type="entry name" value="F-box domain"/>
    <property type="match status" value="1"/>
</dbReference>
<evidence type="ECO:0000313" key="3">
    <source>
        <dbReference type="EMBL" id="ONK73361.1"/>
    </source>
</evidence>